<comment type="caution">
    <text evidence="1">The sequence shown here is derived from an EMBL/GenBank/DDBJ whole genome shotgun (WGS) entry which is preliminary data.</text>
</comment>
<name>A0ABR0EMS4_ZASCE</name>
<organism evidence="1 2">
    <name type="scientific">Zasmidium cellare</name>
    <name type="common">Wine cellar mold</name>
    <name type="synonym">Racodium cellare</name>
    <dbReference type="NCBI Taxonomy" id="395010"/>
    <lineage>
        <taxon>Eukaryota</taxon>
        <taxon>Fungi</taxon>
        <taxon>Dikarya</taxon>
        <taxon>Ascomycota</taxon>
        <taxon>Pezizomycotina</taxon>
        <taxon>Dothideomycetes</taxon>
        <taxon>Dothideomycetidae</taxon>
        <taxon>Mycosphaerellales</taxon>
        <taxon>Mycosphaerellaceae</taxon>
        <taxon>Zasmidium</taxon>
    </lineage>
</organism>
<sequence>MESKLFFQTAEAYTALRAEQFAMANDPTTTLRDLEQNLSLQADLRETLHSLAKAAAYAEERARSKARLISRLTLD</sequence>
<protein>
    <submittedName>
        <fullName evidence="1">Uncharacterized protein</fullName>
    </submittedName>
</protein>
<evidence type="ECO:0000313" key="1">
    <source>
        <dbReference type="EMBL" id="KAK4502470.1"/>
    </source>
</evidence>
<proteinExistence type="predicted"/>
<dbReference type="Proteomes" id="UP001305779">
    <property type="component" value="Unassembled WGS sequence"/>
</dbReference>
<evidence type="ECO:0000313" key="2">
    <source>
        <dbReference type="Proteomes" id="UP001305779"/>
    </source>
</evidence>
<accession>A0ABR0EMS4</accession>
<reference evidence="1 2" key="1">
    <citation type="journal article" date="2023" name="G3 (Bethesda)">
        <title>A chromosome-level genome assembly of Zasmidium syzygii isolated from banana leaves.</title>
        <authorList>
            <person name="van Westerhoven A.C."/>
            <person name="Mehrabi R."/>
            <person name="Talebi R."/>
            <person name="Steentjes M.B.F."/>
            <person name="Corcolon B."/>
            <person name="Chong P.A."/>
            <person name="Kema G.H.J."/>
            <person name="Seidl M.F."/>
        </authorList>
    </citation>
    <scope>NUCLEOTIDE SEQUENCE [LARGE SCALE GENOMIC DNA]</scope>
    <source>
        <strain evidence="1 2">P124</strain>
    </source>
</reference>
<keyword evidence="2" id="KW-1185">Reference proteome</keyword>
<gene>
    <name evidence="1" type="ORF">PRZ48_005895</name>
</gene>
<dbReference type="EMBL" id="JAXOVC010000004">
    <property type="protein sequence ID" value="KAK4502470.1"/>
    <property type="molecule type" value="Genomic_DNA"/>
</dbReference>